<dbReference type="Gene3D" id="2.170.150.70">
    <property type="match status" value="1"/>
</dbReference>
<dbReference type="OrthoDB" id="6329284at2759"/>
<evidence type="ECO:0000256" key="1">
    <source>
        <dbReference type="ARBA" id="ARBA00005495"/>
    </source>
</evidence>
<proteinExistence type="inferred from homology"/>
<comment type="caution">
    <text evidence="5">The sequence shown here is derived from an EMBL/GenBank/DDBJ whole genome shotgun (WGS) entry which is preliminary data.</text>
</comment>
<gene>
    <name evidence="5" type="ORF">WR25_10393</name>
</gene>
<evidence type="ECO:0000256" key="3">
    <source>
        <dbReference type="ARBA" id="ARBA00022833"/>
    </source>
</evidence>
<dbReference type="InterPro" id="IPR011057">
    <property type="entry name" value="Mss4-like_sf"/>
</dbReference>
<reference evidence="5 6" key="1">
    <citation type="journal article" date="2017" name="Curr. Biol.">
        <title>Genome architecture and evolution of a unichromosomal asexual nematode.</title>
        <authorList>
            <person name="Fradin H."/>
            <person name="Zegar C."/>
            <person name="Gutwein M."/>
            <person name="Lucas J."/>
            <person name="Kovtun M."/>
            <person name="Corcoran D."/>
            <person name="Baugh L.R."/>
            <person name="Kiontke K."/>
            <person name="Gunsalus K."/>
            <person name="Fitch D.H."/>
            <person name="Piano F."/>
        </authorList>
    </citation>
    <scope>NUCLEOTIDE SEQUENCE [LARGE SCALE GENOMIC DNA]</scope>
    <source>
        <strain evidence="5">PF1309</strain>
    </source>
</reference>
<evidence type="ECO:0000259" key="4">
    <source>
        <dbReference type="Pfam" id="PF04828"/>
    </source>
</evidence>
<comment type="similarity">
    <text evidence="1">Belongs to the Gfa family.</text>
</comment>
<sequence length="82" mass="8568">MAPETCSRYFCGSCGAHVALVTAHSPDSIDVTVATLDHPERVPANRHIWGIVLPLLALSPCTRAAATPRPPCATPEGARPPA</sequence>
<name>A0A2A2M5E9_9BILA</name>
<accession>A0A2A2M5E9</accession>
<evidence type="ECO:0000313" key="6">
    <source>
        <dbReference type="Proteomes" id="UP000218231"/>
    </source>
</evidence>
<dbReference type="Pfam" id="PF04828">
    <property type="entry name" value="GFA"/>
    <property type="match status" value="1"/>
</dbReference>
<dbReference type="InterPro" id="IPR006913">
    <property type="entry name" value="CENP-V/GFA"/>
</dbReference>
<dbReference type="AlphaFoldDB" id="A0A2A2M5E9"/>
<dbReference type="SUPFAM" id="SSF51316">
    <property type="entry name" value="Mss4-like"/>
    <property type="match status" value="1"/>
</dbReference>
<keyword evidence="3" id="KW-0862">Zinc</keyword>
<feature type="domain" description="CENP-V/GFA" evidence="4">
    <location>
        <begin position="5"/>
        <end position="49"/>
    </location>
</feature>
<dbReference type="Proteomes" id="UP000218231">
    <property type="component" value="Unassembled WGS sequence"/>
</dbReference>
<keyword evidence="2" id="KW-0479">Metal-binding</keyword>
<evidence type="ECO:0000256" key="2">
    <source>
        <dbReference type="ARBA" id="ARBA00022723"/>
    </source>
</evidence>
<organism evidence="5 6">
    <name type="scientific">Diploscapter pachys</name>
    <dbReference type="NCBI Taxonomy" id="2018661"/>
    <lineage>
        <taxon>Eukaryota</taxon>
        <taxon>Metazoa</taxon>
        <taxon>Ecdysozoa</taxon>
        <taxon>Nematoda</taxon>
        <taxon>Chromadorea</taxon>
        <taxon>Rhabditida</taxon>
        <taxon>Rhabditina</taxon>
        <taxon>Rhabditomorpha</taxon>
        <taxon>Rhabditoidea</taxon>
        <taxon>Rhabditidae</taxon>
        <taxon>Diploscapter</taxon>
    </lineage>
</organism>
<dbReference type="EMBL" id="LIAE01004817">
    <property type="protein sequence ID" value="PAV93656.1"/>
    <property type="molecule type" value="Genomic_DNA"/>
</dbReference>
<keyword evidence="6" id="KW-1185">Reference proteome</keyword>
<evidence type="ECO:0000313" key="5">
    <source>
        <dbReference type="EMBL" id="PAV93656.1"/>
    </source>
</evidence>
<dbReference type="GO" id="GO:0016846">
    <property type="term" value="F:carbon-sulfur lyase activity"/>
    <property type="evidence" value="ECO:0007669"/>
    <property type="project" value="InterPro"/>
</dbReference>
<dbReference type="GO" id="GO:0046872">
    <property type="term" value="F:metal ion binding"/>
    <property type="evidence" value="ECO:0007669"/>
    <property type="project" value="UniProtKB-KW"/>
</dbReference>
<protein>
    <recommendedName>
        <fullName evidence="4">CENP-V/GFA domain-containing protein</fullName>
    </recommendedName>
</protein>